<dbReference type="InterPro" id="IPR024983">
    <property type="entry name" value="CHAT_dom"/>
</dbReference>
<dbReference type="Pfam" id="PF13181">
    <property type="entry name" value="TPR_8"/>
    <property type="match status" value="1"/>
</dbReference>
<evidence type="ECO:0000313" key="2">
    <source>
        <dbReference type="EMBL" id="BDS10189.1"/>
    </source>
</evidence>
<name>A0A915YBU7_9BACT</name>
<dbReference type="EMBL" id="AP026867">
    <property type="protein sequence ID" value="BDS10189.1"/>
    <property type="molecule type" value="Genomic_DNA"/>
</dbReference>
<proteinExistence type="predicted"/>
<feature type="domain" description="CHAT" evidence="1">
    <location>
        <begin position="625"/>
        <end position="902"/>
    </location>
</feature>
<organism evidence="2 3">
    <name type="scientific">Aureispira anguillae</name>
    <dbReference type="NCBI Taxonomy" id="2864201"/>
    <lineage>
        <taxon>Bacteria</taxon>
        <taxon>Pseudomonadati</taxon>
        <taxon>Bacteroidota</taxon>
        <taxon>Saprospiria</taxon>
        <taxon>Saprospirales</taxon>
        <taxon>Saprospiraceae</taxon>
        <taxon>Aureispira</taxon>
    </lineage>
</organism>
<dbReference type="InterPro" id="IPR011990">
    <property type="entry name" value="TPR-like_helical_dom_sf"/>
</dbReference>
<sequence length="938" mass="107861">MKRILPLVWLYSLILFPHLGIGQSADQWPEYWLEKADQLEEQEQLDSAIYCLKQAANYARNSQNIDCLTKSQLKQGSCFLYQENWDSAVYYYNQCIHTAQKFEIKNSLILANAHSLQGVAYYYLGDFNQAIVHAQKSLDYDLINGVEPSNLALNLENLANMYREKSAYDKALEYYQQAMAIYKKEGASAKKLLGLTYLNIGVCYNRKQQNEKALAYYKRSKAQLEQNPNPSKKQLISLYNSFSIVYRDLNALDKSMNYVQKALALQKETPYKRANTLTTLGYLYLKKKLYPKAREVLMEAFEIHPDKKHPNVAKIQLTLGQSWAGENKKKKALEAYQKGMMILVQGFENTGMNNPALQNYNSSSRNLLKLLHAKAKLLSQMGADYCGLSIETYQLASDLIFQMQKSYPNASTQLLLAKTTTPLHEEGFEVAFNAYQKDKTIKNLNQALFFAERTKSKLLLDNIATKTAKKMGGVPKELIQEEQNLYLNLAFYKKKWLEADRKQQTEKKQQLQQYIFDLDARIAQLQKRLAKEYPNYYEDQQQAIPTVEVVQDQFLKSNKEVLIEYFVSHQEVYAFVIHPSFAKLEHIATKTSLEVFLSRFWASLLNPQTKMQNEEDAFKYYVINAQILYEKLLKPLIPEKVQELYIVQDEQLSFLPMAALLKSNSQEAGMSYLDLDYLVHHYRFGYSYSAALLLHNLRHKSTDYQQSFLGFAPFETVTPKDSFNALPYSLNEIEEATNLLGGNNFIGDQATFGQFCQTANASILHIASHGHVNRRYPEYSYLAFRGDQHLYAFEIQNIEIEADLVVLSACETGIGQFASGEGTLSLARSFMYTGVSSVLMTLWKIRDRSSAVLMNYLYQYLAEHGTSKLEALREAQRKYLQVDADPRTAHPYFWAAHILLGSPDASMIRPLDHRWKYAGCCMVLLIGIGFWQWKKGRG</sequence>
<dbReference type="SUPFAM" id="SSF48452">
    <property type="entry name" value="TPR-like"/>
    <property type="match status" value="2"/>
</dbReference>
<dbReference type="Gene3D" id="1.25.40.10">
    <property type="entry name" value="Tetratricopeptide repeat domain"/>
    <property type="match status" value="2"/>
</dbReference>
<evidence type="ECO:0000313" key="3">
    <source>
        <dbReference type="Proteomes" id="UP001060919"/>
    </source>
</evidence>
<dbReference type="Proteomes" id="UP001060919">
    <property type="component" value="Chromosome"/>
</dbReference>
<accession>A0A915YBU7</accession>
<dbReference type="SMART" id="SM00028">
    <property type="entry name" value="TPR"/>
    <property type="match status" value="8"/>
</dbReference>
<protein>
    <submittedName>
        <fullName evidence="2">CHAT domain-containing protein</fullName>
    </submittedName>
</protein>
<keyword evidence="3" id="KW-1185">Reference proteome</keyword>
<dbReference type="RefSeq" id="WP_264791522.1">
    <property type="nucleotide sequence ID" value="NZ_AP026867.1"/>
</dbReference>
<dbReference type="Pfam" id="PF13424">
    <property type="entry name" value="TPR_12"/>
    <property type="match status" value="2"/>
</dbReference>
<evidence type="ECO:0000259" key="1">
    <source>
        <dbReference type="Pfam" id="PF12770"/>
    </source>
</evidence>
<gene>
    <name evidence="2" type="ORF">AsAng_0008970</name>
</gene>
<dbReference type="KEGG" id="aup:AsAng_0008970"/>
<dbReference type="Pfam" id="PF12770">
    <property type="entry name" value="CHAT"/>
    <property type="match status" value="1"/>
</dbReference>
<dbReference type="InterPro" id="IPR019734">
    <property type="entry name" value="TPR_rpt"/>
</dbReference>
<reference evidence="2" key="1">
    <citation type="submission" date="2022-09" db="EMBL/GenBank/DDBJ databases">
        <title>Aureispira anguillicida sp. nov., isolated from Leptocephalus of Japanese eel Anguilla japonica.</title>
        <authorList>
            <person name="Yuasa K."/>
            <person name="Mekata T."/>
            <person name="Ikunari K."/>
        </authorList>
    </citation>
    <scope>NUCLEOTIDE SEQUENCE</scope>
    <source>
        <strain evidence="2">EL160426</strain>
    </source>
</reference>
<dbReference type="AlphaFoldDB" id="A0A915YBU7"/>
<dbReference type="PANTHER" id="PTHR10098">
    <property type="entry name" value="RAPSYN-RELATED"/>
    <property type="match status" value="1"/>
</dbReference>